<accession>A0ABP0ZKS2</accession>
<dbReference type="GeneID" id="92207136"/>
<gene>
    <name evidence="2" type="ORF">LODBEIA_P19400</name>
</gene>
<evidence type="ECO:0000313" key="2">
    <source>
        <dbReference type="EMBL" id="CAK9437562.1"/>
    </source>
</evidence>
<name>A0ABP0ZKS2_9ASCO</name>
<keyword evidence="1" id="KW-1133">Transmembrane helix</keyword>
<feature type="transmembrane region" description="Helical" evidence="1">
    <location>
        <begin position="37"/>
        <end position="58"/>
    </location>
</feature>
<dbReference type="RefSeq" id="XP_066828878.1">
    <property type="nucleotide sequence ID" value="XM_066971884.1"/>
</dbReference>
<organism evidence="2 3">
    <name type="scientific">Lodderomyces beijingensis</name>
    <dbReference type="NCBI Taxonomy" id="1775926"/>
    <lineage>
        <taxon>Eukaryota</taxon>
        <taxon>Fungi</taxon>
        <taxon>Dikarya</taxon>
        <taxon>Ascomycota</taxon>
        <taxon>Saccharomycotina</taxon>
        <taxon>Pichiomycetes</taxon>
        <taxon>Debaryomycetaceae</taxon>
        <taxon>Candida/Lodderomyces clade</taxon>
        <taxon>Lodderomyces</taxon>
    </lineage>
</organism>
<reference evidence="2 3" key="1">
    <citation type="submission" date="2024-03" db="EMBL/GenBank/DDBJ databases">
        <authorList>
            <person name="Brejova B."/>
        </authorList>
    </citation>
    <scope>NUCLEOTIDE SEQUENCE [LARGE SCALE GENOMIC DNA]</scope>
    <source>
        <strain evidence="2 3">CBS 14171</strain>
    </source>
</reference>
<protein>
    <submittedName>
        <fullName evidence="2">Uncharacterized protein</fullName>
    </submittedName>
</protein>
<sequence length="217" mass="24414">MVDVKDILVYVGTIVVFVLQQVLGNTLYIIIKAHQNYPDLTSVIFILVGIYLIHKIFIKSIKTWFKLMVTAVKIMLVLSFFLVAFIIYARGWERFTKQDLPFLNSIVKGLVNLSSNATASQGGFSPWSLLKLLNPNANVNANAFSQQGGTSGEPLDDGEAYLNYMKQKFGDGSQADASKDYSQIHKLVEEGVNYVQNNVNFDDLGYNLIDWLSRYQP</sequence>
<keyword evidence="1" id="KW-0472">Membrane</keyword>
<feature type="transmembrane region" description="Helical" evidence="1">
    <location>
        <begin position="70"/>
        <end position="89"/>
    </location>
</feature>
<dbReference type="EMBL" id="OZ022406">
    <property type="protein sequence ID" value="CAK9437562.1"/>
    <property type="molecule type" value="Genomic_DNA"/>
</dbReference>
<keyword evidence="1" id="KW-0812">Transmembrane</keyword>
<evidence type="ECO:0000256" key="1">
    <source>
        <dbReference type="SAM" id="Phobius"/>
    </source>
</evidence>
<dbReference type="Pfam" id="PF12716">
    <property type="entry name" value="Apq12"/>
    <property type="match status" value="1"/>
</dbReference>
<evidence type="ECO:0000313" key="3">
    <source>
        <dbReference type="Proteomes" id="UP001497383"/>
    </source>
</evidence>
<feature type="transmembrane region" description="Helical" evidence="1">
    <location>
        <begin position="7"/>
        <end position="31"/>
    </location>
</feature>
<dbReference type="Proteomes" id="UP001497383">
    <property type="component" value="Chromosome 2"/>
</dbReference>
<dbReference type="InterPro" id="IPR024316">
    <property type="entry name" value="APQ12"/>
</dbReference>
<proteinExistence type="predicted"/>
<keyword evidence="3" id="KW-1185">Reference proteome</keyword>